<dbReference type="OrthoDB" id="443318at2759"/>
<evidence type="ECO:0000256" key="4">
    <source>
        <dbReference type="ARBA" id="ARBA00022801"/>
    </source>
</evidence>
<keyword evidence="3" id="KW-0645">Protease</keyword>
<evidence type="ECO:0008006" key="9">
    <source>
        <dbReference type="Google" id="ProtNLM"/>
    </source>
</evidence>
<dbReference type="STRING" id="50376.A0A517KY00"/>
<evidence type="ECO:0000256" key="2">
    <source>
        <dbReference type="ARBA" id="ARBA00022645"/>
    </source>
</evidence>
<dbReference type="Proteomes" id="UP000316270">
    <property type="component" value="Chromosome 1"/>
</dbReference>
<feature type="signal peptide" evidence="6">
    <location>
        <begin position="1"/>
        <end position="18"/>
    </location>
</feature>
<dbReference type="SUPFAM" id="SSF53474">
    <property type="entry name" value="alpha/beta-Hydrolases"/>
    <property type="match status" value="1"/>
</dbReference>
<keyword evidence="6" id="KW-0732">Signal</keyword>
<dbReference type="EMBL" id="CP042185">
    <property type="protein sequence ID" value="QDS68252.1"/>
    <property type="molecule type" value="Genomic_DNA"/>
</dbReference>
<evidence type="ECO:0000256" key="6">
    <source>
        <dbReference type="SAM" id="SignalP"/>
    </source>
</evidence>
<dbReference type="Gene3D" id="3.40.50.1820">
    <property type="entry name" value="alpha/beta hydrolase"/>
    <property type="match status" value="1"/>
</dbReference>
<dbReference type="Pfam" id="PF00450">
    <property type="entry name" value="Peptidase_S10"/>
    <property type="match status" value="1"/>
</dbReference>
<evidence type="ECO:0000256" key="1">
    <source>
        <dbReference type="ARBA" id="ARBA00009431"/>
    </source>
</evidence>
<keyword evidence="5" id="KW-0325">Glycoprotein</keyword>
<feature type="chain" id="PRO_5022230620" description="Carboxypeptidase" evidence="6">
    <location>
        <begin position="19"/>
        <end position="572"/>
    </location>
</feature>
<evidence type="ECO:0000313" key="8">
    <source>
        <dbReference type="Proteomes" id="UP000316270"/>
    </source>
</evidence>
<accession>A0A517KY00</accession>
<keyword evidence="8" id="KW-1185">Reference proteome</keyword>
<keyword evidence="2" id="KW-0121">Carboxypeptidase</keyword>
<dbReference type="AlphaFoldDB" id="A0A517KY00"/>
<name>A0A517KY00_9PEZI</name>
<dbReference type="PANTHER" id="PTHR11802">
    <property type="entry name" value="SERINE PROTEASE FAMILY S10 SERINE CARBOXYPEPTIDASE"/>
    <property type="match status" value="1"/>
</dbReference>
<dbReference type="PRINTS" id="PR00724">
    <property type="entry name" value="CRBOXYPTASEC"/>
</dbReference>
<gene>
    <name evidence="7" type="ORF">FKW77_010616</name>
</gene>
<dbReference type="GO" id="GO:0004185">
    <property type="term" value="F:serine-type carboxypeptidase activity"/>
    <property type="evidence" value="ECO:0007669"/>
    <property type="project" value="InterPro"/>
</dbReference>
<dbReference type="InterPro" id="IPR029058">
    <property type="entry name" value="AB_hydrolase_fold"/>
</dbReference>
<sequence>MRFFNLLLFAFIAGLGEARRDSRHAGKAIADKIELLKRRFHHAPVDTEKAEGVQNIKRESPTIIPQTEAIKKFVVDGTKIPDVDFDIGESYAGLLPISNAPDAGQLYFWFFPTSNPNGTEDLTIWLNASCPRLTLYFSLIVPKGGPGCSSLEGFLQGNGPFLWQYGTFKPVKNPWSWHTLTNMIWIDQPIGTGFSQGISTETTLEAVSASLLGFLKNFEDKFNFKNKKIYLAGESFGGYYVPYSADAMFNTGNKTYFDLQGTLIIDGAINSDAIMQNIPLVKYVKDYEKFFNLNATTMKDLTATAEKCGYTKYLAEHLVYPPKGKLPIPPQTTQRCAVWHRVLEAAKLFNPCFNIYSIATTCPNLWDVLGFPGSFEYLPPGAEVYFNRPDVQKAINAPIQKWAECSEVALGRDSSPPSGVSVLPSVIERSKRTIIAHGSLDFVLLKDGPLLTIQNMTWGGKQGFQSAPESDFFVPYHTELNLGTTAGAGVMGITHTERKLTWVEIFMSGHMVAQYQPSAAYRQMEFLLGRIQSLSQISAFTTQPGVPQPKSGVDAQLDFVNTTVNERELFGR</sequence>
<evidence type="ECO:0000313" key="7">
    <source>
        <dbReference type="EMBL" id="QDS68252.1"/>
    </source>
</evidence>
<dbReference type="GO" id="GO:0006508">
    <property type="term" value="P:proteolysis"/>
    <property type="evidence" value="ECO:0007669"/>
    <property type="project" value="UniProtKB-KW"/>
</dbReference>
<dbReference type="InterPro" id="IPR001563">
    <property type="entry name" value="Peptidase_S10"/>
</dbReference>
<comment type="similarity">
    <text evidence="1">Belongs to the peptidase S10 family.</text>
</comment>
<organism evidence="7 8">
    <name type="scientific">Venturia effusa</name>
    <dbReference type="NCBI Taxonomy" id="50376"/>
    <lineage>
        <taxon>Eukaryota</taxon>
        <taxon>Fungi</taxon>
        <taxon>Dikarya</taxon>
        <taxon>Ascomycota</taxon>
        <taxon>Pezizomycotina</taxon>
        <taxon>Dothideomycetes</taxon>
        <taxon>Pleosporomycetidae</taxon>
        <taxon>Venturiales</taxon>
        <taxon>Venturiaceae</taxon>
        <taxon>Venturia</taxon>
    </lineage>
</organism>
<proteinExistence type="inferred from homology"/>
<evidence type="ECO:0000256" key="3">
    <source>
        <dbReference type="ARBA" id="ARBA00022670"/>
    </source>
</evidence>
<keyword evidence="4" id="KW-0378">Hydrolase</keyword>
<evidence type="ECO:0000256" key="5">
    <source>
        <dbReference type="ARBA" id="ARBA00023180"/>
    </source>
</evidence>
<protein>
    <recommendedName>
        <fullName evidence="9">Carboxypeptidase</fullName>
    </recommendedName>
</protein>
<dbReference type="PANTHER" id="PTHR11802:SF479">
    <property type="entry name" value="CARBOXYPEPTIDASE"/>
    <property type="match status" value="1"/>
</dbReference>
<reference evidence="7 8" key="1">
    <citation type="submission" date="2019-07" db="EMBL/GenBank/DDBJ databases">
        <title>Finished genome of Venturia effusa.</title>
        <authorList>
            <person name="Young C.A."/>
            <person name="Cox M.P."/>
            <person name="Ganley A.R.D."/>
            <person name="David W.J."/>
        </authorList>
    </citation>
    <scope>NUCLEOTIDE SEQUENCE [LARGE SCALE GENOMIC DNA]</scope>
    <source>
        <strain evidence="8">albino</strain>
    </source>
</reference>